<reference evidence="1 2" key="1">
    <citation type="journal article" date="2019" name="Arch. Virol.">
        <title>A novel jumbo Tenacibaculum maritimum lytic phage with head-fiber-like appendages.</title>
        <authorList>
            <person name="Kawato Y."/>
            <person name="Istiqomah I."/>
            <person name="Gaafar A.Y."/>
            <person name="Hanaoka M."/>
            <person name="Ishimaru K."/>
            <person name="Yasuike M."/>
            <person name="Nishiki I."/>
            <person name="Nakamura Y."/>
            <person name="Fujiwara A."/>
            <person name="Nakai T."/>
        </authorList>
    </citation>
    <scope>NUCLEOTIDE SEQUENCE [LARGE SCALE GENOMIC DNA]</scope>
    <source>
        <strain evidence="1 2">PTm1</strain>
    </source>
</reference>
<dbReference type="EMBL" id="AP019524">
    <property type="protein sequence ID" value="BBI90438.1"/>
    <property type="molecule type" value="Genomic_DNA"/>
</dbReference>
<sequence length="88" mass="10436">MDGMGDFRFFIAPKGMIKVDELPNNWGLIEVSENGKSRIKHNPFGKGNIYSSWKRNEKNIIAERQMLYSALRRLQIRNRIDEIYNKNY</sequence>
<evidence type="ECO:0000313" key="2">
    <source>
        <dbReference type="Proteomes" id="UP000422648"/>
    </source>
</evidence>
<dbReference type="KEGG" id="vg:55802851"/>
<organism evidence="1 2">
    <name type="scientific">Tenacibaculum phage PTm1</name>
    <dbReference type="NCBI Taxonomy" id="2547425"/>
    <lineage>
        <taxon>Viruses</taxon>
        <taxon>Duplodnaviria</taxon>
        <taxon>Heunggongvirae</taxon>
        <taxon>Uroviricota</taxon>
        <taxon>Caudoviricetes</taxon>
        <taxon>Shirahamavirus</taxon>
        <taxon>Shirahamavirus PTm1</taxon>
    </lineage>
</organism>
<name>A0A5S9BZ02_9CAUD</name>
<evidence type="ECO:0000313" key="1">
    <source>
        <dbReference type="EMBL" id="BBI90438.1"/>
    </source>
</evidence>
<dbReference type="GeneID" id="55802851"/>
<keyword evidence="2" id="KW-1185">Reference proteome</keyword>
<protein>
    <submittedName>
        <fullName evidence="1">Uncharacterized protein</fullName>
    </submittedName>
</protein>
<dbReference type="Proteomes" id="UP000422648">
    <property type="component" value="Segment"/>
</dbReference>
<proteinExistence type="predicted"/>
<dbReference type="RefSeq" id="YP_009873730.1">
    <property type="nucleotide sequence ID" value="NC_049340.1"/>
</dbReference>
<accession>A0A5S9BZ02</accession>